<reference evidence="2 3" key="1">
    <citation type="submission" date="2019-04" db="EMBL/GenBank/DDBJ databases">
        <title>An improved genome assembly and genetic linkage map for asparagus bean, Vigna unguiculata ssp. sesquipedialis.</title>
        <authorList>
            <person name="Xia Q."/>
            <person name="Zhang R."/>
            <person name="Dong Y."/>
        </authorList>
    </citation>
    <scope>NUCLEOTIDE SEQUENCE [LARGE SCALE GENOMIC DNA]</scope>
    <source>
        <tissue evidence="2">Leaf</tissue>
    </source>
</reference>
<dbReference type="PANTHER" id="PTHR37172">
    <property type="entry name" value="TRANSMEMBRANE PROTEIN"/>
    <property type="match status" value="1"/>
</dbReference>
<keyword evidence="1" id="KW-0472">Membrane</keyword>
<protein>
    <recommendedName>
        <fullName evidence="4">Transmembrane protein</fullName>
    </recommendedName>
</protein>
<evidence type="ECO:0000313" key="3">
    <source>
        <dbReference type="Proteomes" id="UP000501690"/>
    </source>
</evidence>
<evidence type="ECO:0000313" key="2">
    <source>
        <dbReference type="EMBL" id="QCD81920.1"/>
    </source>
</evidence>
<feature type="transmembrane region" description="Helical" evidence="1">
    <location>
        <begin position="44"/>
        <end position="62"/>
    </location>
</feature>
<keyword evidence="3" id="KW-1185">Reference proteome</keyword>
<dbReference type="PANTHER" id="PTHR37172:SF3">
    <property type="entry name" value="TRANSMEMBRANE PROTEIN"/>
    <property type="match status" value="1"/>
</dbReference>
<organism evidence="2 3">
    <name type="scientific">Vigna unguiculata</name>
    <name type="common">Cowpea</name>
    <dbReference type="NCBI Taxonomy" id="3917"/>
    <lineage>
        <taxon>Eukaryota</taxon>
        <taxon>Viridiplantae</taxon>
        <taxon>Streptophyta</taxon>
        <taxon>Embryophyta</taxon>
        <taxon>Tracheophyta</taxon>
        <taxon>Spermatophyta</taxon>
        <taxon>Magnoliopsida</taxon>
        <taxon>eudicotyledons</taxon>
        <taxon>Gunneridae</taxon>
        <taxon>Pentapetalae</taxon>
        <taxon>rosids</taxon>
        <taxon>fabids</taxon>
        <taxon>Fabales</taxon>
        <taxon>Fabaceae</taxon>
        <taxon>Papilionoideae</taxon>
        <taxon>50 kb inversion clade</taxon>
        <taxon>NPAAA clade</taxon>
        <taxon>indigoferoid/millettioid clade</taxon>
        <taxon>Phaseoleae</taxon>
        <taxon>Vigna</taxon>
    </lineage>
</organism>
<gene>
    <name evidence="2" type="ORF">DEO72_LG2g2251</name>
</gene>
<dbReference type="EMBL" id="CP039346">
    <property type="protein sequence ID" value="QCD81920.1"/>
    <property type="molecule type" value="Genomic_DNA"/>
</dbReference>
<dbReference type="OrthoDB" id="1913803at2759"/>
<keyword evidence="1" id="KW-0812">Transmembrane</keyword>
<keyword evidence="1" id="KW-1133">Transmembrane helix</keyword>
<evidence type="ECO:0000256" key="1">
    <source>
        <dbReference type="SAM" id="Phobius"/>
    </source>
</evidence>
<dbReference type="Proteomes" id="UP000501690">
    <property type="component" value="Linkage Group LG2"/>
</dbReference>
<name>A0A4D6KY31_VIGUN</name>
<proteinExistence type="predicted"/>
<dbReference type="AlphaFoldDB" id="A0A4D6KY31"/>
<dbReference type="Gramene" id="Vigun03g225201.1.v1.2">
    <property type="protein sequence ID" value="Vigun03g225201.1.v1.2.CDS.1"/>
    <property type="gene ID" value="Vigun03g225201.v1.2"/>
</dbReference>
<sequence>MVVRLVVDDTVFGVEREVRLVERVVVVASLGGLWWWRFRDDVESLVVMVRVSDFVGWWLYYLTLSIGSRRLRVVKCEF</sequence>
<accession>A0A4D6KY31</accession>
<evidence type="ECO:0008006" key="4">
    <source>
        <dbReference type="Google" id="ProtNLM"/>
    </source>
</evidence>
<feature type="transmembrane region" description="Helical" evidence="1">
    <location>
        <begin position="20"/>
        <end position="38"/>
    </location>
</feature>